<dbReference type="InterPro" id="IPR046450">
    <property type="entry name" value="PA_dom_sf"/>
</dbReference>
<keyword evidence="1" id="KW-0732">Signal</keyword>
<dbReference type="PANTHER" id="PTHR12147:SF26">
    <property type="entry name" value="PEPTIDASE M28 DOMAIN-CONTAINING PROTEIN"/>
    <property type="match status" value="1"/>
</dbReference>
<dbReference type="AlphaFoldDB" id="A0A7Z6ZUC3"/>
<evidence type="ECO:0000259" key="2">
    <source>
        <dbReference type="Pfam" id="PF04389"/>
    </source>
</evidence>
<accession>A0A7Z6ZUC3</accession>
<evidence type="ECO:0000313" key="4">
    <source>
        <dbReference type="Proteomes" id="UP000287766"/>
    </source>
</evidence>
<dbReference type="PANTHER" id="PTHR12147">
    <property type="entry name" value="METALLOPEPTIDASE M28 FAMILY MEMBER"/>
    <property type="match status" value="1"/>
</dbReference>
<sequence length="561" mass="61085">MKPLLNRSNRTRLVAWFGAVLLTTSLAACGEQKSPANTSSQTADSSTLSASAASLQAHLEFLASDALEGRDTGSAGHEIAAQYIAAQFKQLGLQPAGDDGTYYQRIQFRRSFLKENSATFSIDDGSEVVSLDYPKQFLTGPSVYSERDEITAPLVFVGYGLVSDVFGIDDYAGLDVDGKIVVMLTGRPEDLPSEEGAHLNSSKAKFAAERGAVGIITLHTPAREEVRPFEVSIMYQRAPTVRWLQPNGEPNVAYKNIAASAYVHHEAGARLFRNAPQSLNDIFAQMEAGESPQGFDLNVTASLTRESRHEEISSPNVAAILPGSDPTLKDEYVLYTAHSDHIGITKDLSQDDHINNGAMDNASGVSVMLETARMFAEAETAPKRSILFVSVTAEERGLLGADYYAHNPTVPLSQIVANVNLDMPVLLYDFADVIAFGSTHSTLGNSVAQAAGEFGIELSEDPMPEQAIFTRSDHYPFVKKGVPAVFLMTGFTAKDEDQDGGQIWGEFFAEHYHQPSDQPSLPINYEAGVVFTNINYTIGRQVANTPERPRWLPESFFARLD</sequence>
<evidence type="ECO:0000256" key="1">
    <source>
        <dbReference type="SAM" id="SignalP"/>
    </source>
</evidence>
<feature type="chain" id="PRO_5031504381" evidence="1">
    <location>
        <begin position="28"/>
        <end position="561"/>
    </location>
</feature>
<name>A0A7Z6ZUC3_9GAMM</name>
<comment type="caution">
    <text evidence="3">The sequence shown here is derived from an EMBL/GenBank/DDBJ whole genome shotgun (WGS) entry which is preliminary data.</text>
</comment>
<evidence type="ECO:0000313" key="3">
    <source>
        <dbReference type="EMBL" id="RUO41480.1"/>
    </source>
</evidence>
<dbReference type="EMBL" id="PIPR01000001">
    <property type="protein sequence ID" value="RUO41480.1"/>
    <property type="molecule type" value="Genomic_DNA"/>
</dbReference>
<dbReference type="SUPFAM" id="SSF52025">
    <property type="entry name" value="PA domain"/>
    <property type="match status" value="1"/>
</dbReference>
<proteinExistence type="predicted"/>
<dbReference type="Gene3D" id="3.40.630.10">
    <property type="entry name" value="Zn peptidases"/>
    <property type="match status" value="2"/>
</dbReference>
<feature type="signal peptide" evidence="1">
    <location>
        <begin position="1"/>
        <end position="27"/>
    </location>
</feature>
<dbReference type="GO" id="GO:0008235">
    <property type="term" value="F:metalloexopeptidase activity"/>
    <property type="evidence" value="ECO:0007669"/>
    <property type="project" value="InterPro"/>
</dbReference>
<gene>
    <name evidence="3" type="ORF">CWE22_04770</name>
</gene>
<organism evidence="3 4">
    <name type="scientific">Pseudidiomarina aestuarii</name>
    <dbReference type="NCBI Taxonomy" id="624146"/>
    <lineage>
        <taxon>Bacteria</taxon>
        <taxon>Pseudomonadati</taxon>
        <taxon>Pseudomonadota</taxon>
        <taxon>Gammaproteobacteria</taxon>
        <taxon>Alteromonadales</taxon>
        <taxon>Idiomarinaceae</taxon>
        <taxon>Pseudidiomarina</taxon>
    </lineage>
</organism>
<reference evidence="4" key="1">
    <citation type="journal article" date="2018" name="Front. Microbiol.">
        <title>Genome-Based Analysis Reveals the Taxonomy and Diversity of the Family Idiomarinaceae.</title>
        <authorList>
            <person name="Liu Y."/>
            <person name="Lai Q."/>
            <person name="Shao Z."/>
        </authorList>
    </citation>
    <scope>NUCLEOTIDE SEQUENCE [LARGE SCALE GENOMIC DNA]</scope>
    <source>
        <strain evidence="4">KYW314</strain>
    </source>
</reference>
<dbReference type="GO" id="GO:0006508">
    <property type="term" value="P:proteolysis"/>
    <property type="evidence" value="ECO:0007669"/>
    <property type="project" value="InterPro"/>
</dbReference>
<dbReference type="PROSITE" id="PS51257">
    <property type="entry name" value="PROKAR_LIPOPROTEIN"/>
    <property type="match status" value="1"/>
</dbReference>
<keyword evidence="4" id="KW-1185">Reference proteome</keyword>
<dbReference type="CDD" id="cd04820">
    <property type="entry name" value="PA_M28_1_1"/>
    <property type="match status" value="1"/>
</dbReference>
<dbReference type="SUPFAM" id="SSF53187">
    <property type="entry name" value="Zn-dependent exopeptidases"/>
    <property type="match status" value="1"/>
</dbReference>
<feature type="domain" description="Peptidase M28" evidence="2">
    <location>
        <begin position="316"/>
        <end position="521"/>
    </location>
</feature>
<dbReference type="RefSeq" id="WP_169930216.1">
    <property type="nucleotide sequence ID" value="NZ_PIPR01000001.1"/>
</dbReference>
<dbReference type="Pfam" id="PF04389">
    <property type="entry name" value="Peptidase_M28"/>
    <property type="match status" value="1"/>
</dbReference>
<dbReference type="InterPro" id="IPR007484">
    <property type="entry name" value="Peptidase_M28"/>
</dbReference>
<dbReference type="InterPro" id="IPR045175">
    <property type="entry name" value="M28_fam"/>
</dbReference>
<protein>
    <submittedName>
        <fullName evidence="3">Peptidase M28</fullName>
    </submittedName>
</protein>
<dbReference type="Gene3D" id="3.50.30.30">
    <property type="match status" value="1"/>
</dbReference>
<dbReference type="Proteomes" id="UP000287766">
    <property type="component" value="Unassembled WGS sequence"/>
</dbReference>